<dbReference type="GO" id="GO:0006284">
    <property type="term" value="P:base-excision repair"/>
    <property type="evidence" value="ECO:0007669"/>
    <property type="project" value="InterPro"/>
</dbReference>
<accession>A0A8T0H2Y7</accession>
<comment type="similarity">
    <text evidence="3">Belongs to the DNA glycosylase MPG family.</text>
</comment>
<keyword evidence="5" id="KW-0227">DNA damage</keyword>
<proteinExistence type="inferred from homology"/>
<evidence type="ECO:0000313" key="10">
    <source>
        <dbReference type="Proteomes" id="UP000822688"/>
    </source>
</evidence>
<dbReference type="GO" id="GO:0003677">
    <property type="term" value="F:DNA binding"/>
    <property type="evidence" value="ECO:0007669"/>
    <property type="project" value="InterPro"/>
</dbReference>
<dbReference type="PANTHER" id="PTHR10429:SF0">
    <property type="entry name" value="DNA-3-METHYLADENINE GLYCOSYLASE"/>
    <property type="match status" value="1"/>
</dbReference>
<name>A0A8T0H2Y7_CERPU</name>
<reference evidence="9" key="1">
    <citation type="submission" date="2020-06" db="EMBL/GenBank/DDBJ databases">
        <title>WGS assembly of Ceratodon purpureus strain R40.</title>
        <authorList>
            <person name="Carey S.B."/>
            <person name="Jenkins J."/>
            <person name="Shu S."/>
            <person name="Lovell J.T."/>
            <person name="Sreedasyam A."/>
            <person name="Maumus F."/>
            <person name="Tiley G.P."/>
            <person name="Fernandez-Pozo N."/>
            <person name="Barry K."/>
            <person name="Chen C."/>
            <person name="Wang M."/>
            <person name="Lipzen A."/>
            <person name="Daum C."/>
            <person name="Saski C.A."/>
            <person name="Payton A.C."/>
            <person name="Mcbreen J.C."/>
            <person name="Conrad R.E."/>
            <person name="Kollar L.M."/>
            <person name="Olsson S."/>
            <person name="Huttunen S."/>
            <person name="Landis J.B."/>
            <person name="Wickett N.J."/>
            <person name="Johnson M.G."/>
            <person name="Rensing S.A."/>
            <person name="Grimwood J."/>
            <person name="Schmutz J."/>
            <person name="Mcdaniel S.F."/>
        </authorList>
    </citation>
    <scope>NUCLEOTIDE SEQUENCE</scope>
    <source>
        <strain evidence="9">R40</strain>
    </source>
</reference>
<dbReference type="AlphaFoldDB" id="A0A8T0H2Y7"/>
<evidence type="ECO:0000256" key="8">
    <source>
        <dbReference type="ARBA" id="ARBA00033426"/>
    </source>
</evidence>
<dbReference type="EMBL" id="CM026429">
    <property type="protein sequence ID" value="KAG0565147.1"/>
    <property type="molecule type" value="Genomic_DNA"/>
</dbReference>
<gene>
    <name evidence="9" type="ORF">KC19_8G168300</name>
</gene>
<keyword evidence="10" id="KW-1185">Reference proteome</keyword>
<dbReference type="InterPro" id="IPR036995">
    <property type="entry name" value="MPG_sf"/>
</dbReference>
<evidence type="ECO:0000256" key="7">
    <source>
        <dbReference type="ARBA" id="ARBA00023204"/>
    </source>
</evidence>
<evidence type="ECO:0000256" key="3">
    <source>
        <dbReference type="ARBA" id="ARBA00009232"/>
    </source>
</evidence>
<dbReference type="InterPro" id="IPR011034">
    <property type="entry name" value="Formyl_transferase-like_C_sf"/>
</dbReference>
<dbReference type="GO" id="GO:0003905">
    <property type="term" value="F:alkylbase DNA N-glycosylase activity"/>
    <property type="evidence" value="ECO:0007669"/>
    <property type="project" value="UniProtKB-EC"/>
</dbReference>
<evidence type="ECO:0000256" key="5">
    <source>
        <dbReference type="ARBA" id="ARBA00022763"/>
    </source>
</evidence>
<sequence>MADHGWPHTSTFLAEHEGCNEEFFHCEAVELARKLLGQFLYCHQSKVVVRILETEAYPKDDEIVYHTVFENYTDPELKAKFKIKGGTMVAWKPPTTMGDRLYITAGAEACGDVVYLRSCEPIEGRHIIEERRGLSDESSYTTRNHVLIGPSKIAEGLGKEWESNPVLYEDGGVQLFHGTVPPREKILRGIRNLPQLEHLLWVNRGYKRFALKTRNPTYKYTNNETLREVKQ</sequence>
<evidence type="ECO:0000256" key="1">
    <source>
        <dbReference type="ARBA" id="ARBA00000086"/>
    </source>
</evidence>
<dbReference type="PANTHER" id="PTHR10429">
    <property type="entry name" value="DNA-3-METHYLADENINE GLYCOSYLASE"/>
    <property type="match status" value="1"/>
</dbReference>
<evidence type="ECO:0000313" key="9">
    <source>
        <dbReference type="EMBL" id="KAG0565147.1"/>
    </source>
</evidence>
<evidence type="ECO:0000256" key="2">
    <source>
        <dbReference type="ARBA" id="ARBA00002421"/>
    </source>
</evidence>
<dbReference type="EC" id="3.2.2.21" evidence="4"/>
<keyword evidence="6" id="KW-0378">Hydrolase</keyword>
<dbReference type="SUPFAM" id="SSF50486">
    <property type="entry name" value="FMT C-terminal domain-like"/>
    <property type="match status" value="1"/>
</dbReference>
<dbReference type="Proteomes" id="UP000822688">
    <property type="component" value="Chromosome 8"/>
</dbReference>
<protein>
    <recommendedName>
        <fullName evidence="4">DNA-3-methyladenine glycosylase II</fullName>
        <ecNumber evidence="4">3.2.2.21</ecNumber>
    </recommendedName>
    <alternativeName>
        <fullName evidence="8">3-methyladenine DNA glycosidase</fullName>
    </alternativeName>
</protein>
<evidence type="ECO:0000256" key="6">
    <source>
        <dbReference type="ARBA" id="ARBA00022801"/>
    </source>
</evidence>
<dbReference type="Pfam" id="PF02245">
    <property type="entry name" value="Pur_DNA_glyco"/>
    <property type="match status" value="1"/>
</dbReference>
<comment type="function">
    <text evidence="2">Hydrolysis of the deoxyribose N-glycosidic bond to excise 3-methyladenine, and 7-methylguanine from the damaged DNA polymer formed by alkylation lesions.</text>
</comment>
<dbReference type="InterPro" id="IPR003180">
    <property type="entry name" value="MPG"/>
</dbReference>
<organism evidence="9 10">
    <name type="scientific">Ceratodon purpureus</name>
    <name type="common">Fire moss</name>
    <name type="synonym">Dicranum purpureum</name>
    <dbReference type="NCBI Taxonomy" id="3225"/>
    <lineage>
        <taxon>Eukaryota</taxon>
        <taxon>Viridiplantae</taxon>
        <taxon>Streptophyta</taxon>
        <taxon>Embryophyta</taxon>
        <taxon>Bryophyta</taxon>
        <taxon>Bryophytina</taxon>
        <taxon>Bryopsida</taxon>
        <taxon>Dicranidae</taxon>
        <taxon>Pseudoditrichales</taxon>
        <taxon>Ditrichaceae</taxon>
        <taxon>Ceratodon</taxon>
    </lineage>
</organism>
<comment type="catalytic activity">
    <reaction evidence="1">
        <text>Hydrolysis of alkylated DNA, releasing 3-methyladenine, 3-methylguanine, 7-methylguanine and 7-methyladenine.</text>
        <dbReference type="EC" id="3.2.2.21"/>
    </reaction>
</comment>
<dbReference type="Gene3D" id="3.10.300.10">
    <property type="entry name" value="Methylpurine-DNA glycosylase (MPG)"/>
    <property type="match status" value="1"/>
</dbReference>
<keyword evidence="7" id="KW-0234">DNA repair</keyword>
<evidence type="ECO:0000256" key="4">
    <source>
        <dbReference type="ARBA" id="ARBA00012000"/>
    </source>
</evidence>
<comment type="caution">
    <text evidence="9">The sequence shown here is derived from an EMBL/GenBank/DDBJ whole genome shotgun (WGS) entry which is preliminary data.</text>
</comment>